<evidence type="ECO:0000256" key="1">
    <source>
        <dbReference type="ARBA" id="ARBA00007411"/>
    </source>
</evidence>
<evidence type="ECO:0000259" key="7">
    <source>
        <dbReference type="SMART" id="SM00888"/>
    </source>
</evidence>
<dbReference type="InterPro" id="IPR014038">
    <property type="entry name" value="EF1B_bsu/dsu_GNE"/>
</dbReference>
<feature type="region of interest" description="Disordered" evidence="6">
    <location>
        <begin position="38"/>
        <end position="71"/>
    </location>
</feature>
<comment type="similarity">
    <text evidence="1 4">Belongs to the EF-1-beta/EF-1-delta family.</text>
</comment>
<feature type="compositionally biased region" description="Gly residues" evidence="6">
    <location>
        <begin position="46"/>
        <end position="56"/>
    </location>
</feature>
<dbReference type="GO" id="GO:0005085">
    <property type="term" value="F:guanyl-nucleotide exchange factor activity"/>
    <property type="evidence" value="ECO:0007669"/>
    <property type="project" value="TreeGrafter"/>
</dbReference>
<gene>
    <name evidence="9" type="ORF">CYNAS_LOCUS20178</name>
</gene>
<evidence type="ECO:0000259" key="8">
    <source>
        <dbReference type="SMART" id="SM01182"/>
    </source>
</evidence>
<dbReference type="InterPro" id="IPR018940">
    <property type="entry name" value="EF-1_beta_acid_region_euk"/>
</dbReference>
<keyword evidence="3 4" id="KW-0648">Protein biosynthesis</keyword>
<sequence length="298" mass="32190">MSSIEGLASEKSTFLGSALAVRAADQAYFGGHQVYTNVSPSTSKGGPHGGHGGPHSHGGHPHGHQKGHGKELVPKADMPVVPKGDLHVAIQYAKEIVAKAMAEAGPSGLVDEALAREVKALRKENEEIRKELAELRETIEKFARMNAIPAKASEKTEKTPPANETKEAVADEDFDLFGSDEEEDAEKAKVVEERLKAYAEKKSKKPGPIAKSSVILDVKPWDDETNLKEMEDLVRGIGMDGLVWGGSKLIPVGYGIQKLQIICVIEDEKVSVDDLIDKITGDFESHVQSVDIVAFNKI</sequence>
<dbReference type="AlphaFoldDB" id="A0AA36MFB3"/>
<protein>
    <submittedName>
        <fullName evidence="9">Uncharacterized protein</fullName>
    </submittedName>
</protein>
<name>A0AA36MFB3_CYLNA</name>
<dbReference type="InterPro" id="IPR049720">
    <property type="entry name" value="EF1B_bsu/dsu"/>
</dbReference>
<dbReference type="Gene3D" id="3.30.70.60">
    <property type="match status" value="1"/>
</dbReference>
<proteinExistence type="inferred from homology"/>
<dbReference type="Pfam" id="PF00736">
    <property type="entry name" value="EF1_GNE"/>
    <property type="match status" value="1"/>
</dbReference>
<keyword evidence="5" id="KW-0175">Coiled coil</keyword>
<feature type="domain" description="Translation elongation factor EF1B beta/delta subunit guanine nucleotide exchange" evidence="7">
    <location>
        <begin position="211"/>
        <end position="298"/>
    </location>
</feature>
<evidence type="ECO:0000256" key="4">
    <source>
        <dbReference type="RuleBase" id="RU003791"/>
    </source>
</evidence>
<feature type="coiled-coil region" evidence="5">
    <location>
        <begin position="111"/>
        <end position="145"/>
    </location>
</feature>
<keyword evidence="2 4" id="KW-0251">Elongation factor</keyword>
<evidence type="ECO:0000256" key="6">
    <source>
        <dbReference type="SAM" id="MobiDB-lite"/>
    </source>
</evidence>
<feature type="compositionally biased region" description="Basic residues" evidence="6">
    <location>
        <begin position="57"/>
        <end position="67"/>
    </location>
</feature>
<dbReference type="CDD" id="cd00292">
    <property type="entry name" value="EF1B"/>
    <property type="match status" value="1"/>
</dbReference>
<dbReference type="PANTHER" id="PTHR11595:SF21">
    <property type="entry name" value="ELONGATION FACTOR 1-BETA"/>
    <property type="match status" value="1"/>
</dbReference>
<dbReference type="GO" id="GO:0005829">
    <property type="term" value="C:cytosol"/>
    <property type="evidence" value="ECO:0007669"/>
    <property type="project" value="TreeGrafter"/>
</dbReference>
<dbReference type="SUPFAM" id="SSF54984">
    <property type="entry name" value="eEF-1beta-like"/>
    <property type="match status" value="1"/>
</dbReference>
<comment type="caution">
    <text evidence="9">The sequence shown here is derived from an EMBL/GenBank/DDBJ whole genome shotgun (WGS) entry which is preliminary data.</text>
</comment>
<dbReference type="InterPro" id="IPR036219">
    <property type="entry name" value="eEF-1beta-like_sf"/>
</dbReference>
<dbReference type="GO" id="GO:0003746">
    <property type="term" value="F:translation elongation factor activity"/>
    <property type="evidence" value="ECO:0007669"/>
    <property type="project" value="UniProtKB-KW"/>
</dbReference>
<dbReference type="InterPro" id="IPR001326">
    <property type="entry name" value="Transl_elong_EF1B_B/D_CS"/>
</dbReference>
<evidence type="ECO:0000313" key="9">
    <source>
        <dbReference type="EMBL" id="CAJ0608195.1"/>
    </source>
</evidence>
<dbReference type="Pfam" id="PF10587">
    <property type="entry name" value="EF-1_beta_acid"/>
    <property type="match status" value="1"/>
</dbReference>
<feature type="domain" description="Elongation factor 1 beta central acidic region eukaryote" evidence="8">
    <location>
        <begin position="176"/>
        <end position="202"/>
    </location>
</feature>
<reference evidence="9" key="1">
    <citation type="submission" date="2023-07" db="EMBL/GenBank/DDBJ databases">
        <authorList>
            <consortium name="CYATHOMIX"/>
        </authorList>
    </citation>
    <scope>NUCLEOTIDE SEQUENCE</scope>
    <source>
        <strain evidence="9">N/A</strain>
    </source>
</reference>
<dbReference type="PROSITE" id="PS00825">
    <property type="entry name" value="EF1BD_2"/>
    <property type="match status" value="1"/>
</dbReference>
<evidence type="ECO:0000256" key="2">
    <source>
        <dbReference type="ARBA" id="ARBA00022768"/>
    </source>
</evidence>
<keyword evidence="10" id="KW-1185">Reference proteome</keyword>
<dbReference type="GO" id="GO:0005853">
    <property type="term" value="C:eukaryotic translation elongation factor 1 complex"/>
    <property type="evidence" value="ECO:0007669"/>
    <property type="project" value="InterPro"/>
</dbReference>
<dbReference type="SMART" id="SM00888">
    <property type="entry name" value="EF1_GNE"/>
    <property type="match status" value="1"/>
</dbReference>
<dbReference type="Proteomes" id="UP001176961">
    <property type="component" value="Unassembled WGS sequence"/>
</dbReference>
<evidence type="ECO:0000256" key="3">
    <source>
        <dbReference type="ARBA" id="ARBA00022917"/>
    </source>
</evidence>
<dbReference type="EMBL" id="CATQJL010000316">
    <property type="protein sequence ID" value="CAJ0608195.1"/>
    <property type="molecule type" value="Genomic_DNA"/>
</dbReference>
<organism evidence="9 10">
    <name type="scientific">Cylicocyclus nassatus</name>
    <name type="common">Nematode worm</name>
    <dbReference type="NCBI Taxonomy" id="53992"/>
    <lineage>
        <taxon>Eukaryota</taxon>
        <taxon>Metazoa</taxon>
        <taxon>Ecdysozoa</taxon>
        <taxon>Nematoda</taxon>
        <taxon>Chromadorea</taxon>
        <taxon>Rhabditida</taxon>
        <taxon>Rhabditina</taxon>
        <taxon>Rhabditomorpha</taxon>
        <taxon>Strongyloidea</taxon>
        <taxon>Strongylidae</taxon>
        <taxon>Cylicocyclus</taxon>
    </lineage>
</organism>
<accession>A0AA36MFB3</accession>
<dbReference type="PANTHER" id="PTHR11595">
    <property type="entry name" value="EF-HAND AND COILED-COIL DOMAIN-CONTAINING FAMILY MEMBER"/>
    <property type="match status" value="1"/>
</dbReference>
<dbReference type="FunFam" id="3.30.70.60:FF:000001">
    <property type="entry name" value="Elongation factor 1-beta 1 like"/>
    <property type="match status" value="1"/>
</dbReference>
<evidence type="ECO:0000256" key="5">
    <source>
        <dbReference type="SAM" id="Coils"/>
    </source>
</evidence>
<dbReference type="SMART" id="SM01182">
    <property type="entry name" value="EF-1_beta_acid"/>
    <property type="match status" value="1"/>
</dbReference>
<dbReference type="InterPro" id="IPR014717">
    <property type="entry name" value="Transl_elong_EF1B/ribsomal_bS6"/>
</dbReference>
<evidence type="ECO:0000313" key="10">
    <source>
        <dbReference type="Proteomes" id="UP001176961"/>
    </source>
</evidence>